<accession>A0A385EAG4</accession>
<evidence type="ECO:0000313" key="2">
    <source>
        <dbReference type="EMBL" id="AXQ68844.1"/>
    </source>
</evidence>
<gene>
    <name evidence="2" type="ORF">CcrPW_gp305</name>
</gene>
<proteinExistence type="predicted"/>
<keyword evidence="3" id="KW-1185">Reference proteome</keyword>
<evidence type="ECO:0000256" key="1">
    <source>
        <dbReference type="SAM" id="MobiDB-lite"/>
    </source>
</evidence>
<evidence type="ECO:0000313" key="3">
    <source>
        <dbReference type="Proteomes" id="UP000259026"/>
    </source>
</evidence>
<feature type="region of interest" description="Disordered" evidence="1">
    <location>
        <begin position="25"/>
        <end position="56"/>
    </location>
</feature>
<organism evidence="2 3">
    <name type="scientific">Caulobacter phage CcrPW</name>
    <dbReference type="NCBI Taxonomy" id="2283271"/>
    <lineage>
        <taxon>Viruses</taxon>
        <taxon>Duplodnaviria</taxon>
        <taxon>Heunggongvirae</taxon>
        <taxon>Uroviricota</taxon>
        <taxon>Caudoviricetes</taxon>
        <taxon>Jeanschmidtviridae</taxon>
        <taxon>Colossusvirus</taxon>
        <taxon>Colossusvirus PW</taxon>
    </lineage>
</organism>
<dbReference type="EMBL" id="MH588545">
    <property type="protein sequence ID" value="AXQ68844.1"/>
    <property type="molecule type" value="Genomic_DNA"/>
</dbReference>
<dbReference type="Proteomes" id="UP000259026">
    <property type="component" value="Segment"/>
</dbReference>
<reference evidence="2 3" key="2">
    <citation type="submission" date="2018-09" db="EMBL/GenBank/DDBJ databases">
        <title>Giant CbK-like Caulobacter bacteriophages have genetically divergent genomes.</title>
        <authorList>
            <person name="Wilson K."/>
            <person name="Ely B."/>
        </authorList>
    </citation>
    <scope>NUCLEOTIDE SEQUENCE [LARGE SCALE GENOMIC DNA]</scope>
</reference>
<protein>
    <submittedName>
        <fullName evidence="2">Uncharacterized protein</fullName>
    </submittedName>
</protein>
<name>A0A385EAG4_9CAUD</name>
<sequence length="170" mass="19126">MPFVHPKRITPQELAQAKVKIASATSAAKKPQESPMPAAATINPVPTADQPRQATREQNQKILEKLHEVYDSSDPANPHYISTYTDKQVAEELHYPAAWIAAVRDQFFGPEKNEAAELLIKDAKALKARQEDLKARFAKHFEELTRMDDEMRRLNEAVVATCRRAGIPIN</sequence>
<reference evidence="3" key="1">
    <citation type="submission" date="2018-07" db="EMBL/GenBank/DDBJ databases">
        <title>Giant CbK-like Caulobacter bacteriophages have genetically divergent genomes.</title>
        <authorList>
            <person name="Wilson K.M."/>
            <person name="Ely B."/>
        </authorList>
    </citation>
    <scope>NUCLEOTIDE SEQUENCE [LARGE SCALE GENOMIC DNA]</scope>
</reference>